<name>A0A2H0V980_9BACT</name>
<comment type="caution">
    <text evidence="2">The sequence shown here is derived from an EMBL/GenBank/DDBJ whole genome shotgun (WGS) entry which is preliminary data.</text>
</comment>
<organism evidence="2 3">
    <name type="scientific">Candidatus Falkowbacteria bacterium CG10_big_fil_rev_8_21_14_0_10_37_6</name>
    <dbReference type="NCBI Taxonomy" id="1974563"/>
    <lineage>
        <taxon>Bacteria</taxon>
        <taxon>Candidatus Falkowiibacteriota</taxon>
    </lineage>
</organism>
<sequence length="98" mass="11060">MINTIYNADTNILAQQTADAFARDVHKVLAIKDEVVVAIPGGGSITDFFSALQKNTGIDWKKIHFFMLDERLVDLESKDSNFHNAYQNLFINLVDSKK</sequence>
<feature type="domain" description="Glucosamine/galactosamine-6-phosphate isomerase" evidence="1">
    <location>
        <begin position="9"/>
        <end position="92"/>
    </location>
</feature>
<dbReference type="PANTHER" id="PTHR11054:SF0">
    <property type="entry name" value="6-PHOSPHOGLUCONOLACTONASE"/>
    <property type="match status" value="1"/>
</dbReference>
<dbReference type="InterPro" id="IPR039104">
    <property type="entry name" value="6PGL"/>
</dbReference>
<protein>
    <recommendedName>
        <fullName evidence="1">Glucosamine/galactosamine-6-phosphate isomerase domain-containing protein</fullName>
    </recommendedName>
</protein>
<dbReference type="Proteomes" id="UP000228614">
    <property type="component" value="Unassembled WGS sequence"/>
</dbReference>
<evidence type="ECO:0000313" key="2">
    <source>
        <dbReference type="EMBL" id="PIR94929.1"/>
    </source>
</evidence>
<gene>
    <name evidence="2" type="ORF">COT95_01465</name>
</gene>
<dbReference type="Gene3D" id="3.40.50.1360">
    <property type="match status" value="1"/>
</dbReference>
<reference evidence="3" key="1">
    <citation type="submission" date="2017-09" db="EMBL/GenBank/DDBJ databases">
        <title>Depth-based differentiation of microbial function through sediment-hosted aquifers and enrichment of novel symbionts in the deep terrestrial subsurface.</title>
        <authorList>
            <person name="Probst A.J."/>
            <person name="Ladd B."/>
            <person name="Jarett J.K."/>
            <person name="Geller-Mcgrath D.E."/>
            <person name="Sieber C.M.K."/>
            <person name="Emerson J.B."/>
            <person name="Anantharaman K."/>
            <person name="Thomas B.C."/>
            <person name="Malmstrom R."/>
            <person name="Stieglmeier M."/>
            <person name="Klingl A."/>
            <person name="Woyke T."/>
            <person name="Ryan C.M."/>
            <person name="Banfield J.F."/>
        </authorList>
    </citation>
    <scope>NUCLEOTIDE SEQUENCE [LARGE SCALE GENOMIC DNA]</scope>
</reference>
<dbReference type="AlphaFoldDB" id="A0A2H0V980"/>
<accession>A0A2H0V980</accession>
<dbReference type="SUPFAM" id="SSF100950">
    <property type="entry name" value="NagB/RpiA/CoA transferase-like"/>
    <property type="match status" value="1"/>
</dbReference>
<evidence type="ECO:0000313" key="3">
    <source>
        <dbReference type="Proteomes" id="UP000228614"/>
    </source>
</evidence>
<dbReference type="InterPro" id="IPR006148">
    <property type="entry name" value="Glc/Gal-6P_isomerase"/>
</dbReference>
<dbReference type="InterPro" id="IPR037171">
    <property type="entry name" value="NagB/RpiA_transferase-like"/>
</dbReference>
<dbReference type="EMBL" id="PFAN01000076">
    <property type="protein sequence ID" value="PIR94929.1"/>
    <property type="molecule type" value="Genomic_DNA"/>
</dbReference>
<evidence type="ECO:0000259" key="1">
    <source>
        <dbReference type="Pfam" id="PF01182"/>
    </source>
</evidence>
<proteinExistence type="predicted"/>
<dbReference type="GO" id="GO:0005975">
    <property type="term" value="P:carbohydrate metabolic process"/>
    <property type="evidence" value="ECO:0007669"/>
    <property type="project" value="InterPro"/>
</dbReference>
<feature type="non-terminal residue" evidence="2">
    <location>
        <position position="98"/>
    </location>
</feature>
<dbReference type="PANTHER" id="PTHR11054">
    <property type="entry name" value="6-PHOSPHOGLUCONOLACTONASE"/>
    <property type="match status" value="1"/>
</dbReference>
<dbReference type="Pfam" id="PF01182">
    <property type="entry name" value="Glucosamine_iso"/>
    <property type="match status" value="1"/>
</dbReference>